<feature type="compositionally biased region" description="Basic and acidic residues" evidence="1">
    <location>
        <begin position="76"/>
        <end position="96"/>
    </location>
</feature>
<feature type="compositionally biased region" description="Acidic residues" evidence="1">
    <location>
        <begin position="495"/>
        <end position="504"/>
    </location>
</feature>
<dbReference type="EMBL" id="MU157923">
    <property type="protein sequence ID" value="KAF9523182.1"/>
    <property type="molecule type" value="Genomic_DNA"/>
</dbReference>
<feature type="region of interest" description="Disordered" evidence="1">
    <location>
        <begin position="1"/>
        <end position="161"/>
    </location>
</feature>
<feature type="region of interest" description="Disordered" evidence="1">
    <location>
        <begin position="296"/>
        <end position="564"/>
    </location>
</feature>
<feature type="compositionally biased region" description="Low complexity" evidence="1">
    <location>
        <begin position="1230"/>
        <end position="1240"/>
    </location>
</feature>
<evidence type="ECO:0000313" key="2">
    <source>
        <dbReference type="EMBL" id="KAF9523182.1"/>
    </source>
</evidence>
<feature type="region of interest" description="Disordered" evidence="1">
    <location>
        <begin position="1311"/>
        <end position="1336"/>
    </location>
</feature>
<feature type="compositionally biased region" description="Polar residues" evidence="1">
    <location>
        <begin position="544"/>
        <end position="554"/>
    </location>
</feature>
<feature type="compositionally biased region" description="Basic and acidic residues" evidence="1">
    <location>
        <begin position="296"/>
        <end position="328"/>
    </location>
</feature>
<feature type="compositionally biased region" description="Low complexity" evidence="1">
    <location>
        <begin position="1080"/>
        <end position="1093"/>
    </location>
</feature>
<feature type="compositionally biased region" description="Basic and acidic residues" evidence="1">
    <location>
        <begin position="17"/>
        <end position="49"/>
    </location>
</feature>
<organism evidence="2 3">
    <name type="scientific">Crepidotus variabilis</name>
    <dbReference type="NCBI Taxonomy" id="179855"/>
    <lineage>
        <taxon>Eukaryota</taxon>
        <taxon>Fungi</taxon>
        <taxon>Dikarya</taxon>
        <taxon>Basidiomycota</taxon>
        <taxon>Agaricomycotina</taxon>
        <taxon>Agaricomycetes</taxon>
        <taxon>Agaricomycetidae</taxon>
        <taxon>Agaricales</taxon>
        <taxon>Agaricineae</taxon>
        <taxon>Crepidotaceae</taxon>
        <taxon>Crepidotus</taxon>
    </lineage>
</organism>
<name>A0A9P6E619_9AGAR</name>
<feature type="compositionally biased region" description="Acidic residues" evidence="1">
    <location>
        <begin position="1396"/>
        <end position="1408"/>
    </location>
</feature>
<feature type="compositionally biased region" description="Low complexity" evidence="1">
    <location>
        <begin position="1115"/>
        <end position="1132"/>
    </location>
</feature>
<feature type="compositionally biased region" description="Polar residues" evidence="1">
    <location>
        <begin position="1327"/>
        <end position="1336"/>
    </location>
</feature>
<keyword evidence="3" id="KW-1185">Reference proteome</keyword>
<feature type="compositionally biased region" description="Basic and acidic residues" evidence="1">
    <location>
        <begin position="136"/>
        <end position="160"/>
    </location>
</feature>
<accession>A0A9P6E619</accession>
<feature type="compositionally biased region" description="Polar residues" evidence="1">
    <location>
        <begin position="1094"/>
        <end position="1114"/>
    </location>
</feature>
<feature type="compositionally biased region" description="Basic and acidic residues" evidence="1">
    <location>
        <begin position="977"/>
        <end position="996"/>
    </location>
</feature>
<feature type="compositionally biased region" description="Polar residues" evidence="1">
    <location>
        <begin position="1"/>
        <end position="15"/>
    </location>
</feature>
<dbReference type="PANTHER" id="PTHR36812">
    <property type="entry name" value="NEUROFILAMENT TRIPLET M PROTEIN-LIKE PROTEIN"/>
    <property type="match status" value="1"/>
</dbReference>
<feature type="compositionally biased region" description="Basic and acidic residues" evidence="1">
    <location>
        <begin position="940"/>
        <end position="956"/>
    </location>
</feature>
<feature type="region of interest" description="Disordered" evidence="1">
    <location>
        <begin position="1387"/>
        <end position="1421"/>
    </location>
</feature>
<evidence type="ECO:0000313" key="3">
    <source>
        <dbReference type="Proteomes" id="UP000807306"/>
    </source>
</evidence>
<feature type="compositionally biased region" description="Low complexity" evidence="1">
    <location>
        <begin position="1311"/>
        <end position="1323"/>
    </location>
</feature>
<feature type="region of interest" description="Disordered" evidence="1">
    <location>
        <begin position="867"/>
        <end position="886"/>
    </location>
</feature>
<gene>
    <name evidence="2" type="ORF">CPB83DRAFT_59905</name>
</gene>
<feature type="compositionally biased region" description="Basic and acidic residues" evidence="1">
    <location>
        <begin position="366"/>
        <end position="385"/>
    </location>
</feature>
<proteinExistence type="predicted"/>
<feature type="region of interest" description="Disordered" evidence="1">
    <location>
        <begin position="600"/>
        <end position="649"/>
    </location>
</feature>
<feature type="compositionally biased region" description="Basic and acidic residues" evidence="1">
    <location>
        <begin position="104"/>
        <end position="127"/>
    </location>
</feature>
<feature type="compositionally biased region" description="Basic residues" evidence="1">
    <location>
        <begin position="386"/>
        <end position="396"/>
    </location>
</feature>
<sequence length="1457" mass="161361">MSPVSSSASTLLAENSSGRREGRSPSSSHRSDKRNEERSRHHSSKDPKAPRSKAVSLERDQKTPEQREKERKRRQRDRELAKEAAADLEYIQKWDDLGFSFGKKGKDKDKDKGKVDKGKEKEKKSMKLQETGGVANKDREKEKARDREKRRTEREMESDAQRQQTIAALGIGAAADGFIPHGIVPPIPISSNADSSSHGRSFSYSTIRQRNQASLQHPPKGLHFFDKTYIPGSNEEAENIGMRIVCAKFRVEKVTKATDKDPAGVVASSIKVVGENGRGQAEDDFGYGYLRRGDKDKEKRKKLEKEKKEQKGKEKTKFNEDMLEDKSKRPMTSSQHILNLADASISRGFPPRKASLPGLSLGFGSGKDKEKEKDKWAERSLEKAAKQKQKDRKKKKDHDNSGEDAPGVTGSGLSWKLGKKRKQAIDSDTEKDKSTTATEDDDGQTDDGIGVNDSGFRTTPQVRVQVQVETKAEGDIPKRPRLTVSTATIPKIAPVDDEGDDNSEVEFGLDRRRGYRYGGYHEEKMKKQQQRQTEMTEVAPGKSTLPSKENTAPKSPSKRRDNEKYEWIVLDMGSLAAYNSILRIFHRHFKPPMHSVFINTSPAVQGQPGAYDEPHYLSQDDESSEDHTLDKTTSSASHHPSALKPTRRRRAAATLALPYPEWRNQTVSRARSQGMLETGRPIELAMNRWGRDYELMTQEFRRQKERDSEWRRKFRQSYGQSQLAGDRKASIATIKVDKEEAAVEDEQDDDDAYLTADPILLDDSEEESEEEFARWWRDVPRQIEAEKERHLLEKQRELLDHENDSAGDPYDDLLFERRPLASSSYSLDPMLSTSSNLAGLLSTSARQPAPIFIKTTGLSAQINQQATPASPTALTPTPSTLKSPDTLLSSASTEVPIFGSPILSSAYSDGLHNFHSLPSLTAVSEDTAAPFISKETPASRFHEVPPSRSPQQERGRQFRLIRNLEPSAGASASSNTERGEDASSFDRESVKDRGENRLSTQSLDSPTAGYQFPPPKNISSYVNGQDLRPSSERTHDHKKLYEDDLQGRFYPRKASTSSSGHSHLSYEEESTISGHSHTRSGSLHHSVSRPSSSTPEHQTASSPLRNLPTQGSPLSQYRSSTSSPITSSLFGSPRARERTVTLPTNFGLSMAEMAIALGQSNPTAQVQRPLTGAGSVGIGDDNLDKPILTPEQIRQIENETLDAWVPPTEEETMIGLTITPTRSTPPMTFGSSSPPGSVGRSIGKRFPLRGLAGVRTPVRSGHASGSERDSDDEKVETVGGSVSKRGFSENAGLGVDDKFKNGTWAMFRTASNPTSPATATITPDHPWNSSVLSPSTSASNKISAQINQVDSQSAHAKDILRRVRSGSSLHLMPMGVHLELEENLEGEPPFSRSIMVDDDDSQGEEDGDDHGGSTGHDGLWLSNNDKWKHSTRNERAALFIQVQTGTDSLVSSRRINM</sequence>
<feature type="compositionally biased region" description="Basic and acidic residues" evidence="1">
    <location>
        <begin position="423"/>
        <end position="434"/>
    </location>
</feature>
<feature type="compositionally biased region" description="Basic and acidic residues" evidence="1">
    <location>
        <begin position="1029"/>
        <end position="1046"/>
    </location>
</feature>
<feature type="region of interest" description="Disordered" evidence="1">
    <location>
        <begin position="934"/>
        <end position="1136"/>
    </location>
</feature>
<evidence type="ECO:0000256" key="1">
    <source>
        <dbReference type="SAM" id="MobiDB-lite"/>
    </source>
</evidence>
<feature type="compositionally biased region" description="Basic and acidic residues" evidence="1">
    <location>
        <begin position="56"/>
        <end position="69"/>
    </location>
</feature>
<feature type="region of interest" description="Disordered" evidence="1">
    <location>
        <begin position="1218"/>
        <end position="1240"/>
    </location>
</feature>
<comment type="caution">
    <text evidence="2">The sequence shown here is derived from an EMBL/GenBank/DDBJ whole genome shotgun (WGS) entry which is preliminary data.</text>
</comment>
<dbReference type="OrthoDB" id="3225203at2759"/>
<dbReference type="PANTHER" id="PTHR36812:SF9">
    <property type="entry name" value="MYB-LIKE PROTEIN X ISOFORM X1"/>
    <property type="match status" value="1"/>
</dbReference>
<dbReference type="Proteomes" id="UP000807306">
    <property type="component" value="Unassembled WGS sequence"/>
</dbReference>
<protein>
    <submittedName>
        <fullName evidence="2">Uncharacterized protein</fullName>
    </submittedName>
</protein>
<feature type="region of interest" description="Disordered" evidence="1">
    <location>
        <begin position="1255"/>
        <end position="1283"/>
    </location>
</feature>
<reference evidence="2" key="1">
    <citation type="submission" date="2020-11" db="EMBL/GenBank/DDBJ databases">
        <authorList>
            <consortium name="DOE Joint Genome Institute"/>
            <person name="Ahrendt S."/>
            <person name="Riley R."/>
            <person name="Andreopoulos W."/>
            <person name="Labutti K."/>
            <person name="Pangilinan J."/>
            <person name="Ruiz-Duenas F.J."/>
            <person name="Barrasa J.M."/>
            <person name="Sanchez-Garcia M."/>
            <person name="Camarero S."/>
            <person name="Miyauchi S."/>
            <person name="Serrano A."/>
            <person name="Linde D."/>
            <person name="Babiker R."/>
            <person name="Drula E."/>
            <person name="Ayuso-Fernandez I."/>
            <person name="Pacheco R."/>
            <person name="Padilla G."/>
            <person name="Ferreira P."/>
            <person name="Barriuso J."/>
            <person name="Kellner H."/>
            <person name="Castanera R."/>
            <person name="Alfaro M."/>
            <person name="Ramirez L."/>
            <person name="Pisabarro A.G."/>
            <person name="Kuo A."/>
            <person name="Tritt A."/>
            <person name="Lipzen A."/>
            <person name="He G."/>
            <person name="Yan M."/>
            <person name="Ng V."/>
            <person name="Cullen D."/>
            <person name="Martin F."/>
            <person name="Rosso M.-N."/>
            <person name="Henrissat B."/>
            <person name="Hibbett D."/>
            <person name="Martinez A.T."/>
            <person name="Grigoriev I.V."/>
        </authorList>
    </citation>
    <scope>NUCLEOTIDE SEQUENCE</scope>
    <source>
        <strain evidence="2">CBS 506.95</strain>
    </source>
</reference>